<evidence type="ECO:0000313" key="1">
    <source>
        <dbReference type="EMBL" id="MBL3672273.1"/>
    </source>
</evidence>
<dbReference type="EMBL" id="JAESHT010000002">
    <property type="protein sequence ID" value="MBL3672273.1"/>
    <property type="molecule type" value="Genomic_DNA"/>
</dbReference>
<evidence type="ECO:0000313" key="2">
    <source>
        <dbReference type="Proteomes" id="UP000644749"/>
    </source>
</evidence>
<comment type="caution">
    <text evidence="1">The sequence shown here is derived from an EMBL/GenBank/DDBJ whole genome shotgun (WGS) entry which is preliminary data.</text>
</comment>
<organism evidence="1 2">
    <name type="scientific">Paracoccus aerius</name>
    <dbReference type="NCBI Taxonomy" id="1915382"/>
    <lineage>
        <taxon>Bacteria</taxon>
        <taxon>Pseudomonadati</taxon>
        <taxon>Pseudomonadota</taxon>
        <taxon>Alphaproteobacteria</taxon>
        <taxon>Rhodobacterales</taxon>
        <taxon>Paracoccaceae</taxon>
        <taxon>Paracoccus</taxon>
    </lineage>
</organism>
<reference evidence="1 2" key="1">
    <citation type="submission" date="2021-01" db="EMBL/GenBank/DDBJ databases">
        <title>011410 draft genome.</title>
        <authorList>
            <person name="Lang L."/>
        </authorList>
    </citation>
    <scope>NUCLEOTIDE SEQUENCE [LARGE SCALE GENOMIC DNA]</scope>
    <source>
        <strain evidence="1 2">KCTC 42845</strain>
    </source>
</reference>
<dbReference type="RefSeq" id="WP_191307462.1">
    <property type="nucleotide sequence ID" value="NZ_BNCL01000001.1"/>
</dbReference>
<dbReference type="Proteomes" id="UP000644749">
    <property type="component" value="Unassembled WGS sequence"/>
</dbReference>
<accession>A0ABS1S0P2</accession>
<proteinExistence type="predicted"/>
<name>A0ABS1S0P2_9RHOB</name>
<keyword evidence="2" id="KW-1185">Reference proteome</keyword>
<gene>
    <name evidence="1" type="ORF">JL111_02130</name>
</gene>
<sequence>MAIRTLKDLLALQMMKPGAIRKEVLPDHLRMAANGRERQGDYGAARLLERWAHLVTRRVEEQD</sequence>
<protein>
    <submittedName>
        <fullName evidence="1">Uncharacterized protein</fullName>
    </submittedName>
</protein>